<comment type="caution">
    <text evidence="4">The sequence shown here is derived from an EMBL/GenBank/DDBJ whole genome shotgun (WGS) entry which is preliminary data.</text>
</comment>
<evidence type="ECO:0000256" key="1">
    <source>
        <dbReference type="ARBA" id="ARBA00022946"/>
    </source>
</evidence>
<feature type="domain" description="ACAD9/ACADV-like C-terminal" evidence="3">
    <location>
        <begin position="1"/>
        <end position="73"/>
    </location>
</feature>
<feature type="non-terminal residue" evidence="4">
    <location>
        <position position="1"/>
    </location>
</feature>
<keyword evidence="2" id="KW-0560">Oxidoreductase</keyword>
<reference evidence="4" key="1">
    <citation type="submission" date="2021-02" db="EMBL/GenBank/DDBJ databases">
        <authorList>
            <person name="Nowell W R."/>
        </authorList>
    </citation>
    <scope>NUCLEOTIDE SEQUENCE</scope>
</reference>
<dbReference type="Proteomes" id="UP000681720">
    <property type="component" value="Unassembled WGS sequence"/>
</dbReference>
<evidence type="ECO:0000259" key="3">
    <source>
        <dbReference type="Pfam" id="PF21343"/>
    </source>
</evidence>
<organism evidence="4 6">
    <name type="scientific">Rotaria magnacalcarata</name>
    <dbReference type="NCBI Taxonomy" id="392030"/>
    <lineage>
        <taxon>Eukaryota</taxon>
        <taxon>Metazoa</taxon>
        <taxon>Spiralia</taxon>
        <taxon>Gnathifera</taxon>
        <taxon>Rotifera</taxon>
        <taxon>Eurotatoria</taxon>
        <taxon>Bdelloidea</taxon>
        <taxon>Philodinida</taxon>
        <taxon>Philodinidae</taxon>
        <taxon>Rotaria</taxon>
    </lineage>
</organism>
<dbReference type="Pfam" id="PF21343">
    <property type="entry name" value="ACAD9-ACADV_C"/>
    <property type="match status" value="1"/>
</dbReference>
<protein>
    <recommendedName>
        <fullName evidence="3">ACAD9/ACADV-like C-terminal domain-containing protein</fullName>
    </recommendedName>
</protein>
<dbReference type="EMBL" id="CAJOBH010230146">
    <property type="protein sequence ID" value="CAF5068416.1"/>
    <property type="molecule type" value="Genomic_DNA"/>
</dbReference>
<name>A0A8S3ENW9_9BILA</name>
<dbReference type="AlphaFoldDB" id="A0A8S3ENW9"/>
<sequence length="83" mass="9302">TIDLFTMAAALSRCTQSFKLQSPTAVHESNLVRIWCEEAHGRINNTIDTIQNPAFTARTKLMTEIAREMVDKESTVPVHPLGF</sequence>
<gene>
    <name evidence="4" type="ORF">BYL167_LOCUS60238</name>
    <name evidence="5" type="ORF">GIL414_LOCUS68281</name>
</gene>
<dbReference type="Proteomes" id="UP000681967">
    <property type="component" value="Unassembled WGS sequence"/>
</dbReference>
<proteinExistence type="predicted"/>
<evidence type="ECO:0000313" key="4">
    <source>
        <dbReference type="EMBL" id="CAF5068416.1"/>
    </source>
</evidence>
<dbReference type="EMBL" id="CAJOBJ010327694">
    <property type="protein sequence ID" value="CAF5177788.1"/>
    <property type="molecule type" value="Genomic_DNA"/>
</dbReference>
<dbReference type="GO" id="GO:0016491">
    <property type="term" value="F:oxidoreductase activity"/>
    <property type="evidence" value="ECO:0007669"/>
    <property type="project" value="UniProtKB-KW"/>
</dbReference>
<dbReference type="Gene3D" id="1.20.140.10">
    <property type="entry name" value="Butyryl-CoA Dehydrogenase, subunit A, domain 3"/>
    <property type="match status" value="1"/>
</dbReference>
<accession>A0A8S3ENW9</accession>
<keyword evidence="1" id="KW-0809">Transit peptide</keyword>
<dbReference type="InterPro" id="IPR049448">
    <property type="entry name" value="ACAD9/ACADV-like_C"/>
</dbReference>
<evidence type="ECO:0000313" key="5">
    <source>
        <dbReference type="EMBL" id="CAF5177788.1"/>
    </source>
</evidence>
<evidence type="ECO:0000313" key="6">
    <source>
        <dbReference type="Proteomes" id="UP000681967"/>
    </source>
</evidence>
<evidence type="ECO:0000256" key="2">
    <source>
        <dbReference type="ARBA" id="ARBA00023002"/>
    </source>
</evidence>